<sequence>MKKISIVIPVYNSEKYLNKCLDSILRQTMQDYEVIIVNDGSDDNSQSIICEYASRYPGLFTFTNVENGGQGRARNLGIHMTSGEYIVFIDSDDYIAPEMLEVLYHRAKEKNADMVVCNYIIVHENGDKEEVISKKFMSQKDMFIDPDVSPCNKIYRGEMLRNSDIHFPEKVFYEDTAFYLKLLPDLGTIISVDDFLYYYVIHGNSSTHGEQDCRVKHIFYVMDDVLKYYVNTNNFYKFYYELEYAYVKILLCSSMGRICRVKDKHFRKKMQKETLYKVNSRFPDYRKNPYLKHGLKAFYMKHAALWNISGCTFLMRNLKIHQI</sequence>
<gene>
    <name evidence="2" type="ORF">C7383_102170</name>
</gene>
<dbReference type="CDD" id="cd00761">
    <property type="entry name" value="Glyco_tranf_GTA_type"/>
    <property type="match status" value="1"/>
</dbReference>
<dbReference type="PANTHER" id="PTHR22916">
    <property type="entry name" value="GLYCOSYLTRANSFERASE"/>
    <property type="match status" value="1"/>
</dbReference>
<organism evidence="2 3">
    <name type="scientific">Murimonas intestini</name>
    <dbReference type="NCBI Taxonomy" id="1337051"/>
    <lineage>
        <taxon>Bacteria</taxon>
        <taxon>Bacillati</taxon>
        <taxon>Bacillota</taxon>
        <taxon>Clostridia</taxon>
        <taxon>Lachnospirales</taxon>
        <taxon>Lachnospiraceae</taxon>
        <taxon>Murimonas</taxon>
    </lineage>
</organism>
<dbReference type="SUPFAM" id="SSF53448">
    <property type="entry name" value="Nucleotide-diphospho-sugar transferases"/>
    <property type="match status" value="1"/>
</dbReference>
<name>A0AB73T8B3_9FIRM</name>
<dbReference type="EMBL" id="QGGY01000002">
    <property type="protein sequence ID" value="PWJ78037.1"/>
    <property type="molecule type" value="Genomic_DNA"/>
</dbReference>
<accession>A0AB73T8B3</accession>
<dbReference type="InterPro" id="IPR029044">
    <property type="entry name" value="Nucleotide-diphossugar_trans"/>
</dbReference>
<keyword evidence="3" id="KW-1185">Reference proteome</keyword>
<proteinExistence type="predicted"/>
<dbReference type="Pfam" id="PF00535">
    <property type="entry name" value="Glycos_transf_2"/>
    <property type="match status" value="1"/>
</dbReference>
<evidence type="ECO:0000313" key="2">
    <source>
        <dbReference type="EMBL" id="PWJ78037.1"/>
    </source>
</evidence>
<feature type="domain" description="Glycosyltransferase 2-like" evidence="1">
    <location>
        <begin position="5"/>
        <end position="160"/>
    </location>
</feature>
<comment type="caution">
    <text evidence="2">The sequence shown here is derived from an EMBL/GenBank/DDBJ whole genome shotgun (WGS) entry which is preliminary data.</text>
</comment>
<dbReference type="RefSeq" id="WP_109624985.1">
    <property type="nucleotide sequence ID" value="NZ_JANKBI010000012.1"/>
</dbReference>
<evidence type="ECO:0000313" key="3">
    <source>
        <dbReference type="Proteomes" id="UP000245412"/>
    </source>
</evidence>
<evidence type="ECO:0000259" key="1">
    <source>
        <dbReference type="Pfam" id="PF00535"/>
    </source>
</evidence>
<dbReference type="InterPro" id="IPR001173">
    <property type="entry name" value="Glyco_trans_2-like"/>
</dbReference>
<dbReference type="Gene3D" id="3.90.550.10">
    <property type="entry name" value="Spore Coat Polysaccharide Biosynthesis Protein SpsA, Chain A"/>
    <property type="match status" value="1"/>
</dbReference>
<dbReference type="PANTHER" id="PTHR22916:SF3">
    <property type="entry name" value="UDP-GLCNAC:BETAGAL BETA-1,3-N-ACETYLGLUCOSAMINYLTRANSFERASE-LIKE PROTEIN 1"/>
    <property type="match status" value="1"/>
</dbReference>
<reference evidence="2 3" key="1">
    <citation type="submission" date="2018-05" db="EMBL/GenBank/DDBJ databases">
        <authorList>
            <person name="Goeker M."/>
            <person name="Huntemann M."/>
            <person name="Clum A."/>
            <person name="Pillay M."/>
            <person name="Palaniappan K."/>
            <person name="Varghese N."/>
            <person name="Mikhailova N."/>
            <person name="Stamatis D."/>
            <person name="Reddy T."/>
            <person name="Daum C."/>
            <person name="Shapiro N."/>
            <person name="Ivanova N."/>
            <person name="Kyrpides N."/>
            <person name="Woyke T."/>
        </authorList>
    </citation>
    <scope>NUCLEOTIDE SEQUENCE [LARGE SCALE GENOMIC DNA]</scope>
    <source>
        <strain evidence="2 3">DSM 26524</strain>
    </source>
</reference>
<dbReference type="AlphaFoldDB" id="A0AB73T8B3"/>
<dbReference type="Proteomes" id="UP000245412">
    <property type="component" value="Unassembled WGS sequence"/>
</dbReference>
<protein>
    <recommendedName>
        <fullName evidence="1">Glycosyltransferase 2-like domain-containing protein</fullName>
    </recommendedName>
</protein>
<dbReference type="GO" id="GO:0016758">
    <property type="term" value="F:hexosyltransferase activity"/>
    <property type="evidence" value="ECO:0007669"/>
    <property type="project" value="UniProtKB-ARBA"/>
</dbReference>